<keyword evidence="4 5" id="KW-0472">Membrane</keyword>
<dbReference type="InterPro" id="IPR011701">
    <property type="entry name" value="MFS"/>
</dbReference>
<accession>A0A7K3M5Z7</accession>
<evidence type="ECO:0000256" key="3">
    <source>
        <dbReference type="ARBA" id="ARBA00022989"/>
    </source>
</evidence>
<comment type="subcellular location">
    <subcellularLocation>
        <location evidence="1">Cell membrane</location>
        <topology evidence="1">Multi-pass membrane protein</topology>
    </subcellularLocation>
</comment>
<dbReference type="PROSITE" id="PS50850">
    <property type="entry name" value="MFS"/>
    <property type="match status" value="1"/>
</dbReference>
<name>A0A7K3M5Z7_9ACTN</name>
<dbReference type="EMBL" id="WLZY01000004">
    <property type="protein sequence ID" value="NDL57858.1"/>
    <property type="molecule type" value="Genomic_DNA"/>
</dbReference>
<feature type="transmembrane region" description="Helical" evidence="5">
    <location>
        <begin position="265"/>
        <end position="286"/>
    </location>
</feature>
<dbReference type="InterPro" id="IPR020846">
    <property type="entry name" value="MFS_dom"/>
</dbReference>
<sequence>MGVPDIARLQRRTLTLLVAAQVVGGLGIGSAISVGAILALRLSGSEQWSGLAGTMITLGAGAIALPLARLAASKGRRISLSLGWLVAAAGALVTLLAATVSSFVLLLAGLLLVGSGTATNLQSRYAATDLADPRTRARDLSIVVWSTTVGSVLGPNLTGPGEVVAGWLSIPPVAGPFVFSAAGFGLAFALIASRLRPDPLLIAQARREQVNPGYQPAKPSGSALMVIRKRPAALIGLSAMVLSQGIMVAVMTMTPVHMDHHGAELRLVGLTISLHIAGMYALSPVVGWLTDRLGRRPVIIIGQLVLVASAITAGTAHHSTPQLTIGLVLLGLGWSAGLVAGSTLLTESVPDEARTRIQGTSDVLMSLMGAVGGGLSGVILGATSFGTLNALAAVLVIPTLALIAIETVTRRRRPHDDAPVSLER</sequence>
<keyword evidence="2 5" id="KW-0812">Transmembrane</keyword>
<proteinExistence type="predicted"/>
<feature type="transmembrane region" description="Helical" evidence="5">
    <location>
        <begin position="363"/>
        <end position="382"/>
    </location>
</feature>
<dbReference type="RefSeq" id="WP_162450579.1">
    <property type="nucleotide sequence ID" value="NZ_WLZY01000004.1"/>
</dbReference>
<dbReference type="GO" id="GO:0022857">
    <property type="term" value="F:transmembrane transporter activity"/>
    <property type="evidence" value="ECO:0007669"/>
    <property type="project" value="InterPro"/>
</dbReference>
<feature type="transmembrane region" description="Helical" evidence="5">
    <location>
        <begin position="14"/>
        <end position="39"/>
    </location>
</feature>
<reference evidence="7 8" key="1">
    <citation type="submission" date="2019-11" db="EMBL/GenBank/DDBJ databases">
        <authorList>
            <person name="Li X.-J."/>
            <person name="Feng X.-M."/>
        </authorList>
    </citation>
    <scope>NUCLEOTIDE SEQUENCE [LARGE SCALE GENOMIC DNA]</scope>
    <source>
        <strain evidence="7 8">XMNu-373</strain>
    </source>
</reference>
<dbReference type="PANTHER" id="PTHR23534">
    <property type="entry name" value="MFS PERMEASE"/>
    <property type="match status" value="1"/>
</dbReference>
<feature type="domain" description="Major facilitator superfamily (MFS) profile" evidence="6">
    <location>
        <begin position="13"/>
        <end position="410"/>
    </location>
</feature>
<organism evidence="7 8">
    <name type="scientific">Phytoactinopolyspora mesophila</name>
    <dbReference type="NCBI Taxonomy" id="2650750"/>
    <lineage>
        <taxon>Bacteria</taxon>
        <taxon>Bacillati</taxon>
        <taxon>Actinomycetota</taxon>
        <taxon>Actinomycetes</taxon>
        <taxon>Jiangellales</taxon>
        <taxon>Jiangellaceae</taxon>
        <taxon>Phytoactinopolyspora</taxon>
    </lineage>
</organism>
<dbReference type="PANTHER" id="PTHR23534:SF1">
    <property type="entry name" value="MAJOR FACILITATOR SUPERFAMILY PROTEIN"/>
    <property type="match status" value="1"/>
</dbReference>
<dbReference type="Gene3D" id="1.20.1250.20">
    <property type="entry name" value="MFS general substrate transporter like domains"/>
    <property type="match status" value="1"/>
</dbReference>
<gene>
    <name evidence="7" type="ORF">F7O44_12305</name>
</gene>
<protein>
    <submittedName>
        <fullName evidence="7">MFS transporter</fullName>
    </submittedName>
</protein>
<feature type="transmembrane region" description="Helical" evidence="5">
    <location>
        <begin position="232"/>
        <end position="253"/>
    </location>
</feature>
<feature type="transmembrane region" description="Helical" evidence="5">
    <location>
        <begin position="298"/>
        <end position="317"/>
    </location>
</feature>
<feature type="transmembrane region" description="Helical" evidence="5">
    <location>
        <begin position="323"/>
        <end position="342"/>
    </location>
</feature>
<keyword evidence="8" id="KW-1185">Reference proteome</keyword>
<dbReference type="SUPFAM" id="SSF103473">
    <property type="entry name" value="MFS general substrate transporter"/>
    <property type="match status" value="1"/>
</dbReference>
<dbReference type="Proteomes" id="UP000460435">
    <property type="component" value="Unassembled WGS sequence"/>
</dbReference>
<evidence type="ECO:0000256" key="4">
    <source>
        <dbReference type="ARBA" id="ARBA00023136"/>
    </source>
</evidence>
<comment type="caution">
    <text evidence="7">The sequence shown here is derived from an EMBL/GenBank/DDBJ whole genome shotgun (WGS) entry which is preliminary data.</text>
</comment>
<keyword evidence="3 5" id="KW-1133">Transmembrane helix</keyword>
<dbReference type="GO" id="GO:0005886">
    <property type="term" value="C:plasma membrane"/>
    <property type="evidence" value="ECO:0007669"/>
    <property type="project" value="UniProtKB-SubCell"/>
</dbReference>
<feature type="transmembrane region" description="Helical" evidence="5">
    <location>
        <begin position="388"/>
        <end position="405"/>
    </location>
</feature>
<feature type="transmembrane region" description="Helical" evidence="5">
    <location>
        <begin position="51"/>
        <end position="72"/>
    </location>
</feature>
<evidence type="ECO:0000259" key="6">
    <source>
        <dbReference type="PROSITE" id="PS50850"/>
    </source>
</evidence>
<evidence type="ECO:0000256" key="2">
    <source>
        <dbReference type="ARBA" id="ARBA00022692"/>
    </source>
</evidence>
<feature type="transmembrane region" description="Helical" evidence="5">
    <location>
        <begin position="173"/>
        <end position="192"/>
    </location>
</feature>
<dbReference type="AlphaFoldDB" id="A0A7K3M5Z7"/>
<feature type="transmembrane region" description="Helical" evidence="5">
    <location>
        <begin position="84"/>
        <end position="113"/>
    </location>
</feature>
<dbReference type="Pfam" id="PF07690">
    <property type="entry name" value="MFS_1"/>
    <property type="match status" value="1"/>
</dbReference>
<dbReference type="InterPro" id="IPR036259">
    <property type="entry name" value="MFS_trans_sf"/>
</dbReference>
<evidence type="ECO:0000256" key="5">
    <source>
        <dbReference type="SAM" id="Phobius"/>
    </source>
</evidence>
<evidence type="ECO:0000256" key="1">
    <source>
        <dbReference type="ARBA" id="ARBA00004651"/>
    </source>
</evidence>
<evidence type="ECO:0000313" key="7">
    <source>
        <dbReference type="EMBL" id="NDL57858.1"/>
    </source>
</evidence>
<evidence type="ECO:0000313" key="8">
    <source>
        <dbReference type="Proteomes" id="UP000460435"/>
    </source>
</evidence>